<dbReference type="EMBL" id="AMFJ01034221">
    <property type="protein sequence ID" value="EKD29900.1"/>
    <property type="molecule type" value="Genomic_DNA"/>
</dbReference>
<feature type="non-terminal residue" evidence="1">
    <location>
        <position position="1"/>
    </location>
</feature>
<organism evidence="1">
    <name type="scientific">uncultured bacterium</name>
    <name type="common">gcode 4</name>
    <dbReference type="NCBI Taxonomy" id="1234023"/>
    <lineage>
        <taxon>Bacteria</taxon>
        <taxon>environmental samples</taxon>
    </lineage>
</organism>
<comment type="caution">
    <text evidence="1">The sequence shown here is derived from an EMBL/GenBank/DDBJ whole genome shotgun (WGS) entry which is preliminary data.</text>
</comment>
<gene>
    <name evidence="1" type="ORF">ACD_78C00221G0001</name>
</gene>
<dbReference type="AlphaFoldDB" id="K1XHT3"/>
<protein>
    <submittedName>
        <fullName evidence="1">Uncharacterized protein</fullName>
    </submittedName>
</protein>
<name>K1XHT3_9BACT</name>
<proteinExistence type="predicted"/>
<sequence>SWLVGDEGKFSENIPGPHWADFLAMTEYIDRTRFDEVGPIIGFVPFGHNRGSLIKIHGFGHHDEVGYLFLRESLEDIEFLFIWLHRSYF</sequence>
<accession>K1XHT3</accession>
<reference evidence="1" key="1">
    <citation type="journal article" date="2012" name="Science">
        <title>Fermentation, hydrogen, and sulfur metabolism in multiple uncultivated bacterial phyla.</title>
        <authorList>
            <person name="Wrighton K.C."/>
            <person name="Thomas B.C."/>
            <person name="Sharon I."/>
            <person name="Miller C.S."/>
            <person name="Castelle C.J."/>
            <person name="VerBerkmoes N.C."/>
            <person name="Wilkins M.J."/>
            <person name="Hettich R.L."/>
            <person name="Lipton M.S."/>
            <person name="Williams K.H."/>
            <person name="Long P.E."/>
            <person name="Banfield J.F."/>
        </authorList>
    </citation>
    <scope>NUCLEOTIDE SEQUENCE [LARGE SCALE GENOMIC DNA]</scope>
</reference>
<evidence type="ECO:0000313" key="1">
    <source>
        <dbReference type="EMBL" id="EKD29900.1"/>
    </source>
</evidence>